<accession>A0AA88I879</accession>
<reference evidence="2" key="1">
    <citation type="submission" date="2023-07" db="EMBL/GenBank/DDBJ databases">
        <title>Chromosome-level genome assembly of Artemia franciscana.</title>
        <authorList>
            <person name="Jo E."/>
        </authorList>
    </citation>
    <scope>NUCLEOTIDE SEQUENCE</scope>
    <source>
        <tissue evidence="2">Whole body</tissue>
    </source>
</reference>
<comment type="caution">
    <text evidence="2">The sequence shown here is derived from an EMBL/GenBank/DDBJ whole genome shotgun (WGS) entry which is preliminary data.</text>
</comment>
<dbReference type="Proteomes" id="UP001187531">
    <property type="component" value="Unassembled WGS sequence"/>
</dbReference>
<gene>
    <name evidence="2" type="ORF">QYM36_002110</name>
</gene>
<proteinExistence type="predicted"/>
<dbReference type="GO" id="GO:0031012">
    <property type="term" value="C:extracellular matrix"/>
    <property type="evidence" value="ECO:0007669"/>
    <property type="project" value="TreeGrafter"/>
</dbReference>
<dbReference type="InterPro" id="IPR036691">
    <property type="entry name" value="Endo/exonu/phosph_ase_sf"/>
</dbReference>
<evidence type="ECO:0000313" key="2">
    <source>
        <dbReference type="EMBL" id="KAK2723650.1"/>
    </source>
</evidence>
<evidence type="ECO:0000259" key="1">
    <source>
        <dbReference type="Pfam" id="PF14529"/>
    </source>
</evidence>
<name>A0AA88I879_ARTSF</name>
<dbReference type="Pfam" id="PF14529">
    <property type="entry name" value="Exo_endo_phos_2"/>
    <property type="match status" value="1"/>
</dbReference>
<dbReference type="GO" id="GO:0061343">
    <property type="term" value="P:cell adhesion involved in heart morphogenesis"/>
    <property type="evidence" value="ECO:0007669"/>
    <property type="project" value="TreeGrafter"/>
</dbReference>
<feature type="domain" description="Endonuclease/exonuclease/phosphatase" evidence="1">
    <location>
        <begin position="70"/>
        <end position="187"/>
    </location>
</feature>
<dbReference type="PANTHER" id="PTHR33395:SF22">
    <property type="entry name" value="REVERSE TRANSCRIPTASE DOMAIN-CONTAINING PROTEIN"/>
    <property type="match status" value="1"/>
</dbReference>
<organism evidence="2 3">
    <name type="scientific">Artemia franciscana</name>
    <name type="common">Brine shrimp</name>
    <name type="synonym">Artemia sanfranciscana</name>
    <dbReference type="NCBI Taxonomy" id="6661"/>
    <lineage>
        <taxon>Eukaryota</taxon>
        <taxon>Metazoa</taxon>
        <taxon>Ecdysozoa</taxon>
        <taxon>Arthropoda</taxon>
        <taxon>Crustacea</taxon>
        <taxon>Branchiopoda</taxon>
        <taxon>Anostraca</taxon>
        <taxon>Artemiidae</taxon>
        <taxon>Artemia</taxon>
    </lineage>
</organism>
<protein>
    <recommendedName>
        <fullName evidence="1">Endonuclease/exonuclease/phosphatase domain-containing protein</fullName>
    </recommendedName>
</protein>
<dbReference type="InterPro" id="IPR005135">
    <property type="entry name" value="Endo/exonuclease/phosphatase"/>
</dbReference>
<dbReference type="GO" id="GO:0003824">
    <property type="term" value="F:catalytic activity"/>
    <property type="evidence" value="ECO:0007669"/>
    <property type="project" value="InterPro"/>
</dbReference>
<dbReference type="PANTHER" id="PTHR33395">
    <property type="entry name" value="TRANSCRIPTASE, PUTATIVE-RELATED-RELATED"/>
    <property type="match status" value="1"/>
</dbReference>
<dbReference type="AlphaFoldDB" id="A0AA88I879"/>
<keyword evidence="3" id="KW-1185">Reference proteome</keyword>
<evidence type="ECO:0000313" key="3">
    <source>
        <dbReference type="Proteomes" id="UP001187531"/>
    </source>
</evidence>
<sequence>MLEGSHIAVDGYEVFSNFCSKGCRRGTAIYVKNNFKAKILSLFPYVDVYLWVECVAVQCQLPEETLIVGNIYQSPFAPNANDSHQVVADLVNKIASSSSNSVFITGDFNMPDVIWVDDYGLTTPNNPAQTTLISVANLALTQLIDQPTRYRDGQNPTTLDLVFTNNLDTVISIKYLPAIGSSDHNYVMFSVLVSTRPSNLTKRSYTDYDKIREHLSEIDWQSLIVSHNVDDS</sequence>
<dbReference type="Gene3D" id="3.60.10.10">
    <property type="entry name" value="Endonuclease/exonuclease/phosphatase"/>
    <property type="match status" value="1"/>
</dbReference>
<dbReference type="EMBL" id="JAVRJZ010000004">
    <property type="protein sequence ID" value="KAK2723650.1"/>
    <property type="molecule type" value="Genomic_DNA"/>
</dbReference>
<dbReference type="GO" id="GO:0007508">
    <property type="term" value="P:larval heart development"/>
    <property type="evidence" value="ECO:0007669"/>
    <property type="project" value="TreeGrafter"/>
</dbReference>
<dbReference type="SUPFAM" id="SSF56219">
    <property type="entry name" value="DNase I-like"/>
    <property type="match status" value="1"/>
</dbReference>